<comment type="catalytic activity">
    <reaction evidence="3">
        <text>uridine + phosphate = alpha-D-ribose 1-phosphate + uracil</text>
        <dbReference type="Rhea" id="RHEA:24388"/>
        <dbReference type="ChEBI" id="CHEBI:16704"/>
        <dbReference type="ChEBI" id="CHEBI:17568"/>
        <dbReference type="ChEBI" id="CHEBI:43474"/>
        <dbReference type="ChEBI" id="CHEBI:57720"/>
        <dbReference type="EC" id="2.4.2.3"/>
    </reaction>
</comment>
<dbReference type="GO" id="GO:0005829">
    <property type="term" value="C:cytosol"/>
    <property type="evidence" value="ECO:0007669"/>
    <property type="project" value="TreeGrafter"/>
</dbReference>
<dbReference type="GO" id="GO:0006152">
    <property type="term" value="P:purine nucleoside catabolic process"/>
    <property type="evidence" value="ECO:0007669"/>
    <property type="project" value="TreeGrafter"/>
</dbReference>
<dbReference type="AlphaFoldDB" id="A0A3B0CC78"/>
<dbReference type="Pfam" id="PF01048">
    <property type="entry name" value="PNP_UDP_1"/>
    <property type="match status" value="1"/>
</dbReference>
<dbReference type="CDD" id="cd00436">
    <property type="entry name" value="UP_TbUP-like"/>
    <property type="match status" value="1"/>
</dbReference>
<dbReference type="EC" id="2.4.2.3" evidence="1"/>
<dbReference type="RefSeq" id="WP_120711394.1">
    <property type="nucleotide sequence ID" value="NZ_RBCJ01000002.1"/>
</dbReference>
<sequence>MKFEKSELILNPDGSIYHLNLFPEDISDTIITVGDPNRVPDVSRYFDHIELKKEKREFHTHTGTLNGKRLTVISTGIGTDNIDIVLNELDALANIDFETRETKKNRIRFEIVRIGTSGALQPEIPLDSFLLSEYAIGFDGLLYFYKSKAIQHPEISEKLMLHLGWGQELVRPYVVKYDSNFVNKIGVNRIRLGVTVTNSGFYGPQGRRLSLEPKDDRFLSKLAAFNHKNLRITNLEMETSGIYGLAQLLGHSAISLNCILANRATGEFSKNPNMAVDKLIKFTLERLTSS</sequence>
<evidence type="ECO:0000256" key="3">
    <source>
        <dbReference type="ARBA" id="ARBA00048447"/>
    </source>
</evidence>
<dbReference type="InterPro" id="IPR035994">
    <property type="entry name" value="Nucleoside_phosphorylase_sf"/>
</dbReference>
<feature type="domain" description="Nucleoside phosphorylase" evidence="4">
    <location>
        <begin position="30"/>
        <end position="280"/>
    </location>
</feature>
<evidence type="ECO:0000313" key="6">
    <source>
        <dbReference type="Proteomes" id="UP000276603"/>
    </source>
</evidence>
<keyword evidence="6" id="KW-1185">Reference proteome</keyword>
<evidence type="ECO:0000313" key="5">
    <source>
        <dbReference type="EMBL" id="RKN81237.1"/>
    </source>
</evidence>
<gene>
    <name evidence="5" type="ORF">D7Z94_09870</name>
</gene>
<dbReference type="EMBL" id="RBCJ01000002">
    <property type="protein sequence ID" value="RKN81237.1"/>
    <property type="molecule type" value="Genomic_DNA"/>
</dbReference>
<dbReference type="Proteomes" id="UP000276603">
    <property type="component" value="Unassembled WGS sequence"/>
</dbReference>
<dbReference type="Gene3D" id="3.40.50.1580">
    <property type="entry name" value="Nucleoside phosphorylase domain"/>
    <property type="match status" value="1"/>
</dbReference>
<dbReference type="PANTHER" id="PTHR43691:SF11">
    <property type="entry name" value="FI09636P-RELATED"/>
    <property type="match status" value="1"/>
</dbReference>
<name>A0A3B0CC78_9FLAO</name>
<reference evidence="5 6" key="1">
    <citation type="submission" date="2018-10" db="EMBL/GenBank/DDBJ databases">
        <title>Ulvibacterium marinum gen. nov., sp. nov., a novel marine bacterium of the family Flavobacteriaceae, isolated from a culture of the green alga Ulva prolifera.</title>
        <authorList>
            <person name="Zhang Z."/>
        </authorList>
    </citation>
    <scope>NUCLEOTIDE SEQUENCE [LARGE SCALE GENOMIC DNA]</scope>
    <source>
        <strain evidence="5 6">CCMM003</strain>
    </source>
</reference>
<comment type="caution">
    <text evidence="5">The sequence shown here is derived from an EMBL/GenBank/DDBJ whole genome shotgun (WGS) entry which is preliminary data.</text>
</comment>
<protein>
    <recommendedName>
        <fullName evidence="2">Uridine phosphorylase</fullName>
        <ecNumber evidence="1">2.4.2.3</ecNumber>
    </recommendedName>
</protein>
<dbReference type="GO" id="GO:0004850">
    <property type="term" value="F:uridine phosphorylase activity"/>
    <property type="evidence" value="ECO:0007669"/>
    <property type="project" value="UniProtKB-EC"/>
</dbReference>
<dbReference type="InterPro" id="IPR000845">
    <property type="entry name" value="Nucleoside_phosphorylase_d"/>
</dbReference>
<organism evidence="5 6">
    <name type="scientific">Ulvibacterium marinum</name>
    <dbReference type="NCBI Taxonomy" id="2419782"/>
    <lineage>
        <taxon>Bacteria</taxon>
        <taxon>Pseudomonadati</taxon>
        <taxon>Bacteroidota</taxon>
        <taxon>Flavobacteriia</taxon>
        <taxon>Flavobacteriales</taxon>
        <taxon>Flavobacteriaceae</taxon>
        <taxon>Ulvibacterium</taxon>
    </lineage>
</organism>
<dbReference type="OrthoDB" id="9772602at2"/>
<dbReference type="SUPFAM" id="SSF53167">
    <property type="entry name" value="Purine and uridine phosphorylases"/>
    <property type="match status" value="1"/>
</dbReference>
<evidence type="ECO:0000256" key="2">
    <source>
        <dbReference type="ARBA" id="ARBA00021980"/>
    </source>
</evidence>
<accession>A0A3B0CC78</accession>
<proteinExistence type="predicted"/>
<evidence type="ECO:0000259" key="4">
    <source>
        <dbReference type="Pfam" id="PF01048"/>
    </source>
</evidence>
<dbReference type="GO" id="GO:0004731">
    <property type="term" value="F:purine-nucleoside phosphorylase activity"/>
    <property type="evidence" value="ECO:0007669"/>
    <property type="project" value="TreeGrafter"/>
</dbReference>
<dbReference type="PANTHER" id="PTHR43691">
    <property type="entry name" value="URIDINE PHOSPHORYLASE"/>
    <property type="match status" value="1"/>
</dbReference>
<evidence type="ECO:0000256" key="1">
    <source>
        <dbReference type="ARBA" id="ARBA00011888"/>
    </source>
</evidence>